<organism evidence="2 3">
    <name type="scientific">Ridgeia piscesae</name>
    <name type="common">Tubeworm</name>
    <dbReference type="NCBI Taxonomy" id="27915"/>
    <lineage>
        <taxon>Eukaryota</taxon>
        <taxon>Metazoa</taxon>
        <taxon>Spiralia</taxon>
        <taxon>Lophotrochozoa</taxon>
        <taxon>Annelida</taxon>
        <taxon>Polychaeta</taxon>
        <taxon>Sedentaria</taxon>
        <taxon>Canalipalpata</taxon>
        <taxon>Sabellida</taxon>
        <taxon>Siboglinidae</taxon>
        <taxon>Ridgeia</taxon>
    </lineage>
</organism>
<protein>
    <submittedName>
        <fullName evidence="2">Uncharacterized protein</fullName>
    </submittedName>
</protein>
<evidence type="ECO:0000313" key="2">
    <source>
        <dbReference type="EMBL" id="KAK2172500.1"/>
    </source>
</evidence>
<evidence type="ECO:0000313" key="3">
    <source>
        <dbReference type="Proteomes" id="UP001209878"/>
    </source>
</evidence>
<evidence type="ECO:0000256" key="1">
    <source>
        <dbReference type="SAM" id="MobiDB-lite"/>
    </source>
</evidence>
<dbReference type="EMBL" id="JAODUO010000955">
    <property type="protein sequence ID" value="KAK2172500.1"/>
    <property type="molecule type" value="Genomic_DNA"/>
</dbReference>
<reference evidence="2" key="1">
    <citation type="journal article" date="2023" name="Mol. Biol. Evol.">
        <title>Third-Generation Sequencing Reveals the Adaptive Role of the Epigenome in Three Deep-Sea Polychaetes.</title>
        <authorList>
            <person name="Perez M."/>
            <person name="Aroh O."/>
            <person name="Sun Y."/>
            <person name="Lan Y."/>
            <person name="Juniper S.K."/>
            <person name="Young C.R."/>
            <person name="Angers B."/>
            <person name="Qian P.Y."/>
        </authorList>
    </citation>
    <scope>NUCLEOTIDE SEQUENCE</scope>
    <source>
        <strain evidence="2">R07B-5</strain>
    </source>
</reference>
<sequence length="99" mass="10915">MHIAAERKSEASASTETPGKRRRIQHDYRRLSSSGYADDYQGSRRERFSSTEESSETSTSPPTPKVKPLKLKVSAVQTDLAANGAMEGKNTGRVRKSCI</sequence>
<proteinExistence type="predicted"/>
<dbReference type="Proteomes" id="UP001209878">
    <property type="component" value="Unassembled WGS sequence"/>
</dbReference>
<feature type="region of interest" description="Disordered" evidence="1">
    <location>
        <begin position="1"/>
        <end position="69"/>
    </location>
</feature>
<comment type="caution">
    <text evidence="2">The sequence shown here is derived from an EMBL/GenBank/DDBJ whole genome shotgun (WGS) entry which is preliminary data.</text>
</comment>
<gene>
    <name evidence="2" type="ORF">NP493_957g00006</name>
</gene>
<feature type="compositionally biased region" description="Basic and acidic residues" evidence="1">
    <location>
        <begin position="41"/>
        <end position="50"/>
    </location>
</feature>
<name>A0AAD9KKU2_RIDPI</name>
<accession>A0AAD9KKU2</accession>
<dbReference type="AlphaFoldDB" id="A0AAD9KKU2"/>
<keyword evidence="3" id="KW-1185">Reference proteome</keyword>
<feature type="compositionally biased region" description="Basic and acidic residues" evidence="1">
    <location>
        <begin position="1"/>
        <end position="10"/>
    </location>
</feature>